<name>A0A9D2B7B7_9FIRM</name>
<evidence type="ECO:0000259" key="1">
    <source>
        <dbReference type="Pfam" id="PF00149"/>
    </source>
</evidence>
<comment type="caution">
    <text evidence="2">The sequence shown here is derived from an EMBL/GenBank/DDBJ whole genome shotgun (WGS) entry which is preliminary data.</text>
</comment>
<evidence type="ECO:0000313" key="3">
    <source>
        <dbReference type="Proteomes" id="UP000886800"/>
    </source>
</evidence>
<reference evidence="2" key="2">
    <citation type="submission" date="2021-04" db="EMBL/GenBank/DDBJ databases">
        <authorList>
            <person name="Gilroy R."/>
        </authorList>
    </citation>
    <scope>NUCLEOTIDE SEQUENCE</scope>
    <source>
        <strain evidence="2">CHK188-5543</strain>
    </source>
</reference>
<accession>A0A9D2B7B7</accession>
<feature type="domain" description="Calcineurin-like phosphoesterase" evidence="1">
    <location>
        <begin position="3"/>
        <end position="163"/>
    </location>
</feature>
<dbReference type="EMBL" id="DXES01000125">
    <property type="protein sequence ID" value="HIX65726.1"/>
    <property type="molecule type" value="Genomic_DNA"/>
</dbReference>
<evidence type="ECO:0000313" key="2">
    <source>
        <dbReference type="EMBL" id="HIX65726.1"/>
    </source>
</evidence>
<dbReference type="Proteomes" id="UP000886800">
    <property type="component" value="Unassembled WGS sequence"/>
</dbReference>
<dbReference type="InterPro" id="IPR029052">
    <property type="entry name" value="Metallo-depent_PP-like"/>
</dbReference>
<dbReference type="Gene3D" id="3.60.21.10">
    <property type="match status" value="1"/>
</dbReference>
<sequence length="239" mass="27177">MLYVTGDTHGDLERFRGREARQLKRGDTLVVCGDFGFVWDGSPQEQKRLDWLGSRKYEVLFLDGTHDNLDRLAAYPQEPLHGGLARRVAGNCWYLGRGEVYEAQGVRFFALGGGESRDLDTRTPGETWWPQELPSPQELERAWENLQAGGNRVDCIFTHEPSAAIRRFLEMDANHVSPLAAFLDRVGRETAFSHWYFGSLHLDKPIPPRYRAVYQRILPVGPQTQRRGLLGGLLQGRRG</sequence>
<proteinExistence type="predicted"/>
<protein>
    <submittedName>
        <fullName evidence="2">Metallophosphoesterase</fullName>
    </submittedName>
</protein>
<dbReference type="SUPFAM" id="SSF56300">
    <property type="entry name" value="Metallo-dependent phosphatases"/>
    <property type="match status" value="1"/>
</dbReference>
<dbReference type="InterPro" id="IPR004843">
    <property type="entry name" value="Calcineurin-like_PHP"/>
</dbReference>
<organism evidence="2 3">
    <name type="scientific">Candidatus Anaerotruncus excrementipullorum</name>
    <dbReference type="NCBI Taxonomy" id="2838465"/>
    <lineage>
        <taxon>Bacteria</taxon>
        <taxon>Bacillati</taxon>
        <taxon>Bacillota</taxon>
        <taxon>Clostridia</taxon>
        <taxon>Eubacteriales</taxon>
        <taxon>Oscillospiraceae</taxon>
        <taxon>Anaerotruncus</taxon>
    </lineage>
</organism>
<gene>
    <name evidence="2" type="ORF">H9736_05695</name>
</gene>
<dbReference type="Pfam" id="PF00149">
    <property type="entry name" value="Metallophos"/>
    <property type="match status" value="1"/>
</dbReference>
<dbReference type="GO" id="GO:0016787">
    <property type="term" value="F:hydrolase activity"/>
    <property type="evidence" value="ECO:0007669"/>
    <property type="project" value="InterPro"/>
</dbReference>
<reference evidence="2" key="1">
    <citation type="journal article" date="2021" name="PeerJ">
        <title>Extensive microbial diversity within the chicken gut microbiome revealed by metagenomics and culture.</title>
        <authorList>
            <person name="Gilroy R."/>
            <person name="Ravi A."/>
            <person name="Getino M."/>
            <person name="Pursley I."/>
            <person name="Horton D.L."/>
            <person name="Alikhan N.F."/>
            <person name="Baker D."/>
            <person name="Gharbi K."/>
            <person name="Hall N."/>
            <person name="Watson M."/>
            <person name="Adriaenssens E.M."/>
            <person name="Foster-Nyarko E."/>
            <person name="Jarju S."/>
            <person name="Secka A."/>
            <person name="Antonio M."/>
            <person name="Oren A."/>
            <person name="Chaudhuri R.R."/>
            <person name="La Ragione R."/>
            <person name="Hildebrand F."/>
            <person name="Pallen M.J."/>
        </authorList>
    </citation>
    <scope>NUCLEOTIDE SEQUENCE</scope>
    <source>
        <strain evidence="2">CHK188-5543</strain>
    </source>
</reference>
<dbReference type="AlphaFoldDB" id="A0A9D2B7B7"/>